<dbReference type="OrthoDB" id="2498029at2759"/>
<dbReference type="STRING" id="74557.A0A1V9ZQG6"/>
<accession>A0A1V9ZQG6</accession>
<dbReference type="EMBL" id="JNBS01001765">
    <property type="protein sequence ID" value="OQS00030.1"/>
    <property type="molecule type" value="Genomic_DNA"/>
</dbReference>
<dbReference type="InterPro" id="IPR022742">
    <property type="entry name" value="Hydrolase_4"/>
</dbReference>
<keyword evidence="3" id="KW-1185">Reference proteome</keyword>
<dbReference type="SUPFAM" id="SSF53474">
    <property type="entry name" value="alpha/beta-Hydrolases"/>
    <property type="match status" value="1"/>
</dbReference>
<dbReference type="InterPro" id="IPR051044">
    <property type="entry name" value="MAG_DAG_Lipase"/>
</dbReference>
<evidence type="ECO:0000313" key="2">
    <source>
        <dbReference type="EMBL" id="OQS00030.1"/>
    </source>
</evidence>
<organism evidence="2 3">
    <name type="scientific">Thraustotheca clavata</name>
    <dbReference type="NCBI Taxonomy" id="74557"/>
    <lineage>
        <taxon>Eukaryota</taxon>
        <taxon>Sar</taxon>
        <taxon>Stramenopiles</taxon>
        <taxon>Oomycota</taxon>
        <taxon>Saprolegniomycetes</taxon>
        <taxon>Saprolegniales</taxon>
        <taxon>Achlyaceae</taxon>
        <taxon>Thraustotheca</taxon>
    </lineage>
</organism>
<dbReference type="PANTHER" id="PTHR11614">
    <property type="entry name" value="PHOSPHOLIPASE-RELATED"/>
    <property type="match status" value="1"/>
</dbReference>
<reference evidence="2 3" key="1">
    <citation type="journal article" date="2014" name="Genome Biol. Evol.">
        <title>The secreted proteins of Achlya hypogyna and Thraustotheca clavata identify the ancestral oomycete secretome and reveal gene acquisitions by horizontal gene transfer.</title>
        <authorList>
            <person name="Misner I."/>
            <person name="Blouin N."/>
            <person name="Leonard G."/>
            <person name="Richards T.A."/>
            <person name="Lane C.E."/>
        </authorList>
    </citation>
    <scope>NUCLEOTIDE SEQUENCE [LARGE SCALE GENOMIC DNA]</scope>
    <source>
        <strain evidence="2 3">ATCC 34112</strain>
    </source>
</reference>
<gene>
    <name evidence="2" type="ORF">THRCLA_06292</name>
</gene>
<comment type="caution">
    <text evidence="2">The sequence shown here is derived from an EMBL/GenBank/DDBJ whole genome shotgun (WGS) entry which is preliminary data.</text>
</comment>
<feature type="domain" description="Serine aminopeptidase S33" evidence="1">
    <location>
        <begin position="90"/>
        <end position="344"/>
    </location>
</feature>
<evidence type="ECO:0000259" key="1">
    <source>
        <dbReference type="Pfam" id="PF12146"/>
    </source>
</evidence>
<protein>
    <recommendedName>
        <fullName evidence="1">Serine aminopeptidase S33 domain-containing protein</fullName>
    </recommendedName>
</protein>
<proteinExistence type="predicted"/>
<name>A0A1V9ZQG6_9STRA</name>
<dbReference type="Pfam" id="PF12146">
    <property type="entry name" value="Hydrolase_4"/>
    <property type="match status" value="1"/>
</dbReference>
<dbReference type="Proteomes" id="UP000243217">
    <property type="component" value="Unassembled WGS sequence"/>
</dbReference>
<dbReference type="Gene3D" id="3.40.50.1820">
    <property type="entry name" value="alpha/beta hydrolase"/>
    <property type="match status" value="1"/>
</dbReference>
<dbReference type="AlphaFoldDB" id="A0A1V9ZQG6"/>
<evidence type="ECO:0000313" key="3">
    <source>
        <dbReference type="Proteomes" id="UP000243217"/>
    </source>
</evidence>
<dbReference type="InterPro" id="IPR029058">
    <property type="entry name" value="AB_hydrolase_fold"/>
</dbReference>
<sequence>MVLVNLIGKIASKLDLFGRLALLYVVLKIVKTLKAASNPKHILPRTQLALENNVKSHPHEHACFPQFFPSADGNLWLFTKWWLPQAKPWKGVIFLIHGFKEHISRYDHVGYFLAQHGFAVFGMDHQGHGLSEGDPLYVEKFADYLDDYHQYMQHVLALDSTSEFSKKTNMNIPSGTQLKNLPRFVLGHSMGSVITVLTVQKFTDISWTGVILSAGALKVDPEAAPWILRTLAALLSSVLPKIRFPDPGLPHLSDNTLVFQRVLRDPTVYKEGLTPRWANEFFNATEAAMNEAPNFMHDLLMFHGDKDVIALPSGSEEFFSTAASSNKTLKIVPGRQHELLNEEDYEDMLNTIVEWCAKQASSKKLA</sequence>